<organism evidence="2 3">
    <name type="scientific">Nocardioides gansuensis</name>
    <dbReference type="NCBI Taxonomy" id="2138300"/>
    <lineage>
        <taxon>Bacteria</taxon>
        <taxon>Bacillati</taxon>
        <taxon>Actinomycetota</taxon>
        <taxon>Actinomycetes</taxon>
        <taxon>Propionibacteriales</taxon>
        <taxon>Nocardioidaceae</taxon>
        <taxon>Nocardioides</taxon>
    </lineage>
</organism>
<dbReference type="OrthoDB" id="812569at2"/>
<protein>
    <submittedName>
        <fullName evidence="2">2-hydroxy-6-oxo-2,4-heptadienoate hydrolase</fullName>
    </submittedName>
</protein>
<evidence type="ECO:0000313" key="3">
    <source>
        <dbReference type="Proteomes" id="UP000246018"/>
    </source>
</evidence>
<sequence>MTVTTENAGRTIEANGIATHYHDVGSGDPVLLLHGSGPGVSAWANWQRVIPALAEGHRVLAPDIVGFGHTDRPADTRYSLQTWVDHVWGFLDALGIERASIVGNSLGGRIAVAMAIQQPERVSKMVLMGSPGPGMTPSEGLIALRTYEPSVEAMRELLVSYFAVDPTIITPELVQIRHDASVAPGVHETYRTMFSDPEQSRADLAFNLDELAELATPTLIVHGREDRVIPLESGLSMLNTLPNADLHVFSRCGHWTQIERSGEFVAVVDQFLTS</sequence>
<dbReference type="RefSeq" id="WP_116571667.1">
    <property type="nucleotide sequence ID" value="NZ_QDGZ01000003.1"/>
</dbReference>
<accession>A0A2T8FBU7</accession>
<dbReference type="GO" id="GO:0016787">
    <property type="term" value="F:hydrolase activity"/>
    <property type="evidence" value="ECO:0007669"/>
    <property type="project" value="UniProtKB-KW"/>
</dbReference>
<name>A0A2T8FBU7_9ACTN</name>
<feature type="domain" description="AB hydrolase-1" evidence="1">
    <location>
        <begin position="29"/>
        <end position="260"/>
    </location>
</feature>
<evidence type="ECO:0000313" key="2">
    <source>
        <dbReference type="EMBL" id="PVG83187.1"/>
    </source>
</evidence>
<dbReference type="InterPro" id="IPR029058">
    <property type="entry name" value="AB_hydrolase_fold"/>
</dbReference>
<dbReference type="AlphaFoldDB" id="A0A2T8FBU7"/>
<evidence type="ECO:0000259" key="1">
    <source>
        <dbReference type="Pfam" id="PF00561"/>
    </source>
</evidence>
<dbReference type="PANTHER" id="PTHR46438:SF11">
    <property type="entry name" value="LIPASE-RELATED"/>
    <property type="match status" value="1"/>
</dbReference>
<reference evidence="2 3" key="1">
    <citation type="submission" date="2018-04" db="EMBL/GenBank/DDBJ databases">
        <title>Genome of Nocardioides gansuensis WSJ-1.</title>
        <authorList>
            <person name="Wu S."/>
            <person name="Wang G."/>
        </authorList>
    </citation>
    <scope>NUCLEOTIDE SEQUENCE [LARGE SCALE GENOMIC DNA]</scope>
    <source>
        <strain evidence="2 3">WSJ-1</strain>
    </source>
</reference>
<dbReference type="InterPro" id="IPR000073">
    <property type="entry name" value="AB_hydrolase_1"/>
</dbReference>
<keyword evidence="3" id="KW-1185">Reference proteome</keyword>
<dbReference type="Proteomes" id="UP000246018">
    <property type="component" value="Unassembled WGS sequence"/>
</dbReference>
<dbReference type="Gene3D" id="3.40.50.1820">
    <property type="entry name" value="alpha/beta hydrolase"/>
    <property type="match status" value="1"/>
</dbReference>
<dbReference type="SUPFAM" id="SSF53474">
    <property type="entry name" value="alpha/beta-Hydrolases"/>
    <property type="match status" value="1"/>
</dbReference>
<dbReference type="EMBL" id="QDGZ01000003">
    <property type="protein sequence ID" value="PVG83187.1"/>
    <property type="molecule type" value="Genomic_DNA"/>
</dbReference>
<dbReference type="PRINTS" id="PR00111">
    <property type="entry name" value="ABHYDROLASE"/>
</dbReference>
<proteinExistence type="predicted"/>
<dbReference type="PANTHER" id="PTHR46438">
    <property type="entry name" value="ALPHA/BETA-HYDROLASES SUPERFAMILY PROTEIN"/>
    <property type="match status" value="1"/>
</dbReference>
<gene>
    <name evidence="2" type="ORF">DDE18_07710</name>
</gene>
<comment type="caution">
    <text evidence="2">The sequence shown here is derived from an EMBL/GenBank/DDBJ whole genome shotgun (WGS) entry which is preliminary data.</text>
</comment>
<dbReference type="Pfam" id="PF00561">
    <property type="entry name" value="Abhydrolase_1"/>
    <property type="match status" value="1"/>
</dbReference>
<keyword evidence="2" id="KW-0378">Hydrolase</keyword>